<dbReference type="Gene3D" id="2.40.420.20">
    <property type="match status" value="1"/>
</dbReference>
<evidence type="ECO:0000259" key="4">
    <source>
        <dbReference type="Pfam" id="PF25975"/>
    </source>
</evidence>
<proteinExistence type="inferred from homology"/>
<evidence type="ECO:0000256" key="1">
    <source>
        <dbReference type="ARBA" id="ARBA00009477"/>
    </source>
</evidence>
<dbReference type="GO" id="GO:0015679">
    <property type="term" value="P:plasma membrane copper ion transport"/>
    <property type="evidence" value="ECO:0007669"/>
    <property type="project" value="TreeGrafter"/>
</dbReference>
<reference evidence="5 6" key="1">
    <citation type="submission" date="2017-05" db="EMBL/GenBank/DDBJ databases">
        <title>Genome sequence of Acetobacter pasteurianus subsp. ascendens strain SRCM101447.</title>
        <authorList>
            <person name="Cho S.H."/>
        </authorList>
    </citation>
    <scope>NUCLEOTIDE SEQUENCE [LARGE SCALE GENOMIC DNA]</scope>
    <source>
        <strain evidence="5 6">SRCM101447</strain>
    </source>
</reference>
<dbReference type="Proteomes" id="UP000195633">
    <property type="component" value="Chromosome"/>
</dbReference>
<protein>
    <submittedName>
        <fullName evidence="5">Uncharacterized protein</fullName>
    </submittedName>
</protein>
<sequence length="400" mass="42723">MACRNAAYDDCHGDYTMKGRILLYFAVCFCMSSLANAEDQILPSVVALDTEAIKNEGITVIFSKYGKFSRILPVVSRVMPDTTRLVYIHSAGSGKVLDVLVQPGASVRKGQALLRYQDHSLHGARLQAIQMRAALTAAIASRNDAAAAVQRAKQLVGQTLSLAELRRRQDILAQADATMRARQADVDTLGHRFNEEFNSSSEQSSRKQQDEVSTLISPVDGMVQTLDTSVAADLTPTTNVASVADLSDVWIVSDIAPEQAARLQPGGLQTTETNDGAITSRIDTVDGMANPQTGLVRVISRVSNPTGALVPGMVLDASLTERDSVTGIVLPSDAIQKIGVHNVVFVQIDKTHYRPVMVNIALDDGKHAVVSSGLKEGEAVVSHGSFALKSIIGLAGMDAD</sequence>
<evidence type="ECO:0000313" key="5">
    <source>
        <dbReference type="EMBL" id="ARW10805.1"/>
    </source>
</evidence>
<dbReference type="InterPro" id="IPR051909">
    <property type="entry name" value="MFP_Cation_Efflux"/>
</dbReference>
<comment type="similarity">
    <text evidence="1">Belongs to the membrane fusion protein (MFP) (TC 8.A.1) family.</text>
</comment>
<dbReference type="Pfam" id="PF25954">
    <property type="entry name" value="Beta-barrel_RND_2"/>
    <property type="match status" value="1"/>
</dbReference>
<evidence type="ECO:0000259" key="3">
    <source>
        <dbReference type="Pfam" id="PF25954"/>
    </source>
</evidence>
<feature type="domain" description="CzcB-like C-terminal circularly permuted SH3-like" evidence="4">
    <location>
        <begin position="329"/>
        <end position="389"/>
    </location>
</feature>
<dbReference type="GO" id="GO:0022857">
    <property type="term" value="F:transmembrane transporter activity"/>
    <property type="evidence" value="ECO:0007669"/>
    <property type="project" value="InterPro"/>
</dbReference>
<dbReference type="SUPFAM" id="SSF111369">
    <property type="entry name" value="HlyD-like secretion proteins"/>
    <property type="match status" value="1"/>
</dbReference>
<dbReference type="STRING" id="481146.A4S02_07490"/>
<gene>
    <name evidence="5" type="ORF">S101447_01736</name>
</gene>
<accession>A0A1Y0UYF7</accession>
<dbReference type="PANTHER" id="PTHR30097:SF4">
    <property type="entry name" value="SLR6042 PROTEIN"/>
    <property type="match status" value="1"/>
</dbReference>
<evidence type="ECO:0000256" key="2">
    <source>
        <dbReference type="ARBA" id="ARBA00022448"/>
    </source>
</evidence>
<dbReference type="PANTHER" id="PTHR30097">
    <property type="entry name" value="CATION EFFLUX SYSTEM PROTEIN CUSB"/>
    <property type="match status" value="1"/>
</dbReference>
<dbReference type="Pfam" id="PF25975">
    <property type="entry name" value="CzcB_C"/>
    <property type="match status" value="1"/>
</dbReference>
<dbReference type="GO" id="GO:0016020">
    <property type="term" value="C:membrane"/>
    <property type="evidence" value="ECO:0007669"/>
    <property type="project" value="InterPro"/>
</dbReference>
<dbReference type="InterPro" id="IPR006143">
    <property type="entry name" value="RND_pump_MFP"/>
</dbReference>
<feature type="domain" description="CusB-like beta-barrel" evidence="3">
    <location>
        <begin position="249"/>
        <end position="321"/>
    </location>
</feature>
<dbReference type="InterPro" id="IPR058649">
    <property type="entry name" value="CzcB_C"/>
</dbReference>
<evidence type="ECO:0000313" key="6">
    <source>
        <dbReference type="Proteomes" id="UP000195633"/>
    </source>
</evidence>
<dbReference type="AlphaFoldDB" id="A0A1Y0UYF7"/>
<dbReference type="GO" id="GO:0030313">
    <property type="term" value="C:cell envelope"/>
    <property type="evidence" value="ECO:0007669"/>
    <property type="project" value="TreeGrafter"/>
</dbReference>
<organism evidence="5 6">
    <name type="scientific">Acetobacter ascendens</name>
    <dbReference type="NCBI Taxonomy" id="481146"/>
    <lineage>
        <taxon>Bacteria</taxon>
        <taxon>Pseudomonadati</taxon>
        <taxon>Pseudomonadota</taxon>
        <taxon>Alphaproteobacteria</taxon>
        <taxon>Acetobacterales</taxon>
        <taxon>Acetobacteraceae</taxon>
        <taxon>Acetobacter</taxon>
    </lineage>
</organism>
<dbReference type="EMBL" id="CP021524">
    <property type="protein sequence ID" value="ARW10805.1"/>
    <property type="molecule type" value="Genomic_DNA"/>
</dbReference>
<keyword evidence="2" id="KW-0813">Transport</keyword>
<dbReference type="GO" id="GO:0060003">
    <property type="term" value="P:copper ion export"/>
    <property type="evidence" value="ECO:0007669"/>
    <property type="project" value="TreeGrafter"/>
</dbReference>
<dbReference type="NCBIfam" id="TIGR01730">
    <property type="entry name" value="RND_mfp"/>
    <property type="match status" value="1"/>
</dbReference>
<dbReference type="Gene3D" id="2.40.50.100">
    <property type="match status" value="1"/>
</dbReference>
<dbReference type="InterPro" id="IPR058792">
    <property type="entry name" value="Beta-barrel_RND_2"/>
</dbReference>
<name>A0A1Y0UYF7_9PROT</name>
<dbReference type="Gene3D" id="2.40.30.170">
    <property type="match status" value="1"/>
</dbReference>